<accession>A0A1X7RG28</accession>
<sequence length="328" mass="36175">MFSSPLQRQRGGRQARDPKDGYAEDFFRMSKSSDDELPDRADRCESEEDSDAEVDQKVRETVGSKRGLRSLKKQVEKGKDPNGSIERQRDTHKSVNKSKAATQQTTPTRQSTRQVFGMFGSSAGKTGAQRRGRIEEDESPSRRTADHLQGLIGSAAEEDDLDAAAPENTTTPLGNFLKGKLQSAEQAQPGEEAESSPDPIAEPVDSVRESIGSANQSKAKTKSRGRHNSMARPASRSLLKQQLKDQDKEKMDLRRSSRNPGASGPFYGRIASTNASINKKASGHAKKTSGKVKEPEDFSVWTDWSEKYDAGKVLVDLRGIDPKQYARY</sequence>
<feature type="compositionally biased region" description="Basic and acidic residues" evidence="1">
    <location>
        <begin position="14"/>
        <end position="44"/>
    </location>
</feature>
<evidence type="ECO:0000313" key="2">
    <source>
        <dbReference type="EMBL" id="SMQ46355.1"/>
    </source>
</evidence>
<keyword evidence="3" id="KW-1185">Reference proteome</keyword>
<dbReference type="EMBL" id="LT853692">
    <property type="protein sequence ID" value="SMQ46355.1"/>
    <property type="molecule type" value="Genomic_DNA"/>
</dbReference>
<dbReference type="Proteomes" id="UP000215127">
    <property type="component" value="Chromosome 1"/>
</dbReference>
<feature type="compositionally biased region" description="Basic and acidic residues" evidence="1">
    <location>
        <begin position="54"/>
        <end position="63"/>
    </location>
</feature>
<evidence type="ECO:0000256" key="1">
    <source>
        <dbReference type="SAM" id="MobiDB-lite"/>
    </source>
</evidence>
<evidence type="ECO:0000313" key="3">
    <source>
        <dbReference type="Proteomes" id="UP000215127"/>
    </source>
</evidence>
<feature type="compositionally biased region" description="Low complexity" evidence="1">
    <location>
        <begin position="102"/>
        <end position="114"/>
    </location>
</feature>
<name>A0A1X7RG28_ZYMT9</name>
<proteinExistence type="predicted"/>
<feature type="compositionally biased region" description="Basic residues" evidence="1">
    <location>
        <begin position="219"/>
        <end position="229"/>
    </location>
</feature>
<feature type="compositionally biased region" description="Basic and acidic residues" evidence="1">
    <location>
        <begin position="73"/>
        <end position="93"/>
    </location>
</feature>
<organism evidence="2 3">
    <name type="scientific">Zymoseptoria tritici (strain ST99CH_3D7)</name>
    <dbReference type="NCBI Taxonomy" id="1276538"/>
    <lineage>
        <taxon>Eukaryota</taxon>
        <taxon>Fungi</taxon>
        <taxon>Dikarya</taxon>
        <taxon>Ascomycota</taxon>
        <taxon>Pezizomycotina</taxon>
        <taxon>Dothideomycetes</taxon>
        <taxon>Dothideomycetidae</taxon>
        <taxon>Mycosphaerellales</taxon>
        <taxon>Mycosphaerellaceae</taxon>
        <taxon>Zymoseptoria</taxon>
    </lineage>
</organism>
<feature type="compositionally biased region" description="Basic and acidic residues" evidence="1">
    <location>
        <begin position="242"/>
        <end position="255"/>
    </location>
</feature>
<gene>
    <name evidence="2" type="ORF">ZT3D7_G1501</name>
</gene>
<reference evidence="2 3" key="1">
    <citation type="submission" date="2016-06" db="EMBL/GenBank/DDBJ databases">
        <authorList>
            <person name="Kjaerup R.B."/>
            <person name="Dalgaard T.S."/>
            <person name="Juul-Madsen H.R."/>
        </authorList>
    </citation>
    <scope>NUCLEOTIDE SEQUENCE [LARGE SCALE GENOMIC DNA]</scope>
</reference>
<protein>
    <submittedName>
        <fullName evidence="2">Uncharacterized protein</fullName>
    </submittedName>
</protein>
<feature type="region of interest" description="Disordered" evidence="1">
    <location>
        <begin position="1"/>
        <end position="269"/>
    </location>
</feature>
<dbReference type="AlphaFoldDB" id="A0A1X7RG28"/>